<evidence type="ECO:0000256" key="9">
    <source>
        <dbReference type="SAM" id="SignalP"/>
    </source>
</evidence>
<dbReference type="Pfam" id="PF02321">
    <property type="entry name" value="OEP"/>
    <property type="match status" value="2"/>
</dbReference>
<evidence type="ECO:0000313" key="10">
    <source>
        <dbReference type="EMBL" id="SPU43940.1"/>
    </source>
</evidence>
<evidence type="ECO:0000256" key="4">
    <source>
        <dbReference type="ARBA" id="ARBA00022452"/>
    </source>
</evidence>
<protein>
    <submittedName>
        <fullName evidence="10">Outer membrane efflux protein BepC</fullName>
    </submittedName>
</protein>
<evidence type="ECO:0000313" key="11">
    <source>
        <dbReference type="Proteomes" id="UP000250358"/>
    </source>
</evidence>
<dbReference type="InterPro" id="IPR003423">
    <property type="entry name" value="OMP_efflux"/>
</dbReference>
<evidence type="ECO:0000256" key="2">
    <source>
        <dbReference type="ARBA" id="ARBA00007613"/>
    </source>
</evidence>
<evidence type="ECO:0000256" key="5">
    <source>
        <dbReference type="ARBA" id="ARBA00022692"/>
    </source>
</evidence>
<name>A0A2X1AJS2_BREDI</name>
<keyword evidence="5" id="KW-0812">Transmembrane</keyword>
<dbReference type="RefSeq" id="WP_017505075.1">
    <property type="nucleotide sequence ID" value="NZ_JAENJM010000034.1"/>
</dbReference>
<evidence type="ECO:0000256" key="8">
    <source>
        <dbReference type="SAM" id="Coils"/>
    </source>
</evidence>
<dbReference type="PANTHER" id="PTHR30026">
    <property type="entry name" value="OUTER MEMBRANE PROTEIN TOLC"/>
    <property type="match status" value="1"/>
</dbReference>
<dbReference type="GO" id="GO:1990281">
    <property type="term" value="C:efflux pump complex"/>
    <property type="evidence" value="ECO:0007669"/>
    <property type="project" value="TreeGrafter"/>
</dbReference>
<feature type="chain" id="PRO_5016169821" evidence="9">
    <location>
        <begin position="21"/>
        <end position="471"/>
    </location>
</feature>
<dbReference type="GO" id="GO:0015562">
    <property type="term" value="F:efflux transmembrane transporter activity"/>
    <property type="evidence" value="ECO:0007669"/>
    <property type="project" value="InterPro"/>
</dbReference>
<dbReference type="PANTHER" id="PTHR30026:SF5">
    <property type="entry name" value="ABC-TYPE EFFLUX SYSTEM SECRETIN COMPONENT"/>
    <property type="match status" value="1"/>
</dbReference>
<comment type="subcellular location">
    <subcellularLocation>
        <location evidence="1">Cell outer membrane</location>
    </subcellularLocation>
</comment>
<dbReference type="GO" id="GO:0009279">
    <property type="term" value="C:cell outer membrane"/>
    <property type="evidence" value="ECO:0007669"/>
    <property type="project" value="UniProtKB-SubCell"/>
</dbReference>
<evidence type="ECO:0000256" key="1">
    <source>
        <dbReference type="ARBA" id="ARBA00004442"/>
    </source>
</evidence>
<feature type="coiled-coil region" evidence="8">
    <location>
        <begin position="218"/>
        <end position="245"/>
    </location>
</feature>
<proteinExistence type="inferred from homology"/>
<dbReference type="EMBL" id="UAQM01000007">
    <property type="protein sequence ID" value="SPU43940.1"/>
    <property type="molecule type" value="Genomic_DNA"/>
</dbReference>
<keyword evidence="6" id="KW-0472">Membrane</keyword>
<keyword evidence="7" id="KW-0998">Cell outer membrane</keyword>
<evidence type="ECO:0000256" key="6">
    <source>
        <dbReference type="ARBA" id="ARBA00023136"/>
    </source>
</evidence>
<feature type="signal peptide" evidence="9">
    <location>
        <begin position="1"/>
        <end position="20"/>
    </location>
</feature>
<keyword evidence="3" id="KW-0813">Transport</keyword>
<dbReference type="SUPFAM" id="SSF56954">
    <property type="entry name" value="Outer membrane efflux proteins (OEP)"/>
    <property type="match status" value="1"/>
</dbReference>
<dbReference type="Gene3D" id="1.20.1600.10">
    <property type="entry name" value="Outer membrane efflux proteins (OEP)"/>
    <property type="match status" value="1"/>
</dbReference>
<feature type="coiled-coil region" evidence="8">
    <location>
        <begin position="351"/>
        <end position="403"/>
    </location>
</feature>
<keyword evidence="9" id="KW-0732">Signal</keyword>
<dbReference type="InterPro" id="IPR051906">
    <property type="entry name" value="TolC-like"/>
</dbReference>
<keyword evidence="4" id="KW-1134">Transmembrane beta strand</keyword>
<dbReference type="Proteomes" id="UP000250358">
    <property type="component" value="Unassembled WGS sequence"/>
</dbReference>
<reference evidence="10 11" key="1">
    <citation type="submission" date="2018-06" db="EMBL/GenBank/DDBJ databases">
        <authorList>
            <consortium name="Pathogen Informatics"/>
            <person name="Doyle S."/>
        </authorList>
    </citation>
    <scope>NUCLEOTIDE SEQUENCE [LARGE SCALE GENOMIC DNA]</scope>
    <source>
        <strain evidence="10 11">NCTC11165</strain>
    </source>
</reference>
<dbReference type="GO" id="GO:0015288">
    <property type="term" value="F:porin activity"/>
    <property type="evidence" value="ECO:0007669"/>
    <property type="project" value="TreeGrafter"/>
</dbReference>
<gene>
    <name evidence="10" type="primary">bepC_1</name>
    <name evidence="10" type="ORF">NCTC11165_01334</name>
</gene>
<comment type="similarity">
    <text evidence="2">Belongs to the outer membrane factor (OMF) (TC 1.B.17) family.</text>
</comment>
<dbReference type="AlphaFoldDB" id="A0A2X1AJS2"/>
<organism evidence="10 11">
    <name type="scientific">Brevundimonas diminuta</name>
    <name type="common">Pseudomonas diminuta</name>
    <dbReference type="NCBI Taxonomy" id="293"/>
    <lineage>
        <taxon>Bacteria</taxon>
        <taxon>Pseudomonadati</taxon>
        <taxon>Pseudomonadota</taxon>
        <taxon>Alphaproteobacteria</taxon>
        <taxon>Caulobacterales</taxon>
        <taxon>Caulobacteraceae</taxon>
        <taxon>Brevundimonas</taxon>
    </lineage>
</organism>
<evidence type="ECO:0000256" key="3">
    <source>
        <dbReference type="ARBA" id="ARBA00022448"/>
    </source>
</evidence>
<keyword evidence="8" id="KW-0175">Coiled coil</keyword>
<accession>A0A2X1AJS2</accession>
<sequence>MTLRPSILLVLLISSTCAAAYAPASKAQISDAKTSGLQTVGPLPLTYRDAQARLLQRSDAIEASDADVRSREAQENAVRTLRLPTVEFEGQMMRYQKTLYLPLGPLADVAQDYAISDPLQFQMERDSTRPIVTATVPLYSGGRIPAAQAAAEAQLGQSRAERQIVVDNALLQMTELYFGQQLLTRVRDVRRDVLAGLERHLADATILERGGFISRAQRLQVEVARDDAARELETAEANLASADTALSGTLRAPSGIDPATSLFVLLRPLEPLETYLQAAYRAHPQLERLQALEDQAEAGVTAQRAELLPTVYGFAQYNFDRRDTLLTDPDWSVGVGLRYTLFSGVDRSQNVRAAREKVAQAQAGLREAQSQIEIGVTRSWNDAEAARRRFQRTDSAIVAAEENLRVQMVGYQVQQTTSLDVIDAQLGVGRARIQRAQAAHDFVVALARLLHVSGRIEDMPDYIDQGERIAP</sequence>
<evidence type="ECO:0000256" key="7">
    <source>
        <dbReference type="ARBA" id="ARBA00023237"/>
    </source>
</evidence>